<evidence type="ECO:0000313" key="1">
    <source>
        <dbReference type="EnsemblMetazoa" id="XP_014242261.1"/>
    </source>
</evidence>
<dbReference type="OMA" id="CTVITYD"/>
<reference evidence="1" key="1">
    <citation type="submission" date="2022-01" db="UniProtKB">
        <authorList>
            <consortium name="EnsemblMetazoa"/>
        </authorList>
    </citation>
    <scope>IDENTIFICATION</scope>
</reference>
<dbReference type="OrthoDB" id="6414280at2759"/>
<proteinExistence type="predicted"/>
<dbReference type="Proteomes" id="UP000494040">
    <property type="component" value="Unassembled WGS sequence"/>
</dbReference>
<name>A0A8I6RAR9_CIMLE</name>
<dbReference type="Pfam" id="PF07801">
    <property type="entry name" value="DUF1647"/>
    <property type="match status" value="1"/>
</dbReference>
<dbReference type="InterPro" id="IPR012444">
    <property type="entry name" value="DUF1647"/>
</dbReference>
<gene>
    <name evidence="1" type="primary">106662581</name>
</gene>
<dbReference type="PANTHER" id="PTHR31389">
    <property type="entry name" value="LD39211P"/>
    <property type="match status" value="1"/>
</dbReference>
<organism evidence="1 2">
    <name type="scientific">Cimex lectularius</name>
    <name type="common">Bed bug</name>
    <name type="synonym">Acanthia lectularia</name>
    <dbReference type="NCBI Taxonomy" id="79782"/>
    <lineage>
        <taxon>Eukaryota</taxon>
        <taxon>Metazoa</taxon>
        <taxon>Ecdysozoa</taxon>
        <taxon>Arthropoda</taxon>
        <taxon>Hexapoda</taxon>
        <taxon>Insecta</taxon>
        <taxon>Pterygota</taxon>
        <taxon>Neoptera</taxon>
        <taxon>Paraneoptera</taxon>
        <taxon>Hemiptera</taxon>
        <taxon>Heteroptera</taxon>
        <taxon>Panheteroptera</taxon>
        <taxon>Cimicomorpha</taxon>
        <taxon>Cimicidae</taxon>
        <taxon>Cimex</taxon>
    </lineage>
</organism>
<dbReference type="PANTHER" id="PTHR31389:SF4">
    <property type="entry name" value="LD39211P"/>
    <property type="match status" value="1"/>
</dbReference>
<sequence length="361" mass="40161">MRAKTYLIGFICTVATTIVLLAFGDQRPKIQNLVSETHRQLKDNFKTIKDKLEGGAENNRGGLYVDEKYLVLLGLAGDKQRTYPDDVWSNTTLPVIVSYVSPAAISQAVGLVRNIGHFLPNHTLLLYNIGLSEDQLQTMALYCNSSRCVIVKFDLSVFPPHVSDEHLHAFRPLIIQDAVSRSGAIFYLENDQRLTTSDISPLVQRASSQGVLTWRAAHPVTALTHPRMLRYFTVPSESFFFTHMVEATKLLLYNTAPLRQGVMLPWVKCALNHDCIFPLGAQSVGCRFDKKPNYRYSGCHGNDASALSVLLGLLFNSDTDEYSIQAEATTQSNGYFRRVDSTEAALELSSMQDNSTDSTGL</sequence>
<evidence type="ECO:0000313" key="2">
    <source>
        <dbReference type="Proteomes" id="UP000494040"/>
    </source>
</evidence>
<dbReference type="AlphaFoldDB" id="A0A8I6RAR9"/>
<dbReference type="EnsemblMetazoa" id="XM_014386775.2">
    <property type="protein sequence ID" value="XP_014242261.1"/>
    <property type="gene ID" value="LOC106662581"/>
</dbReference>
<accession>A0A8I6RAR9</accession>
<dbReference type="KEGG" id="clec:106662581"/>
<keyword evidence="2" id="KW-1185">Reference proteome</keyword>
<protein>
    <submittedName>
        <fullName evidence="1">Uncharacterized protein</fullName>
    </submittedName>
</protein>